<evidence type="ECO:0000256" key="5">
    <source>
        <dbReference type="ARBA" id="ARBA00023136"/>
    </source>
</evidence>
<feature type="transmembrane region" description="Helical" evidence="6">
    <location>
        <begin position="306"/>
        <end position="326"/>
    </location>
</feature>
<sequence length="467" mass="49532">MATITVRSGQSCPGRKTLSRRAAGGIADATRGEAGIDALEGRKSCTRHGDAHAAGVMNKRAAMIIVSLCVVYVISQFLRSSVAVIAPDFIRELSLDAEALGILTGAFFITFALTQIPTGILLDRYGARRTMSGLMLFAVAGCLVFARADGMVGLTVGRVLMGVGTAGLLAGSLFVIARWFASDRYAGMASLVIAGGSAGGLMATTPLAFAADWLGWRGVFLAVGATTLVFSGFAYASIRDAPPEHPFHSRRRENAREILRGLRDVWAFRDTRHVFAINLVCYGSLLTIIGLWGGPYLADVHDLDGVARGNVLLAMGVAMIVGNLIYGRLDRIFNTRKWIIVFGAVATLLMFVVLAVLPHAPVWQIAVAFSVLGAVGSYGVVIMAHGRSLYPEYLIGRGITTLNIAVMVGVAALQVAAGFVLGPYTGSDGRIPEDAYRLVFWMLAAVVACGLVAYLPVGDRRPHDGDP</sequence>
<evidence type="ECO:0000256" key="3">
    <source>
        <dbReference type="ARBA" id="ARBA00022692"/>
    </source>
</evidence>
<feature type="transmembrane region" description="Helical" evidence="6">
    <location>
        <begin position="188"/>
        <end position="209"/>
    </location>
</feature>
<dbReference type="InterPro" id="IPR011701">
    <property type="entry name" value="MFS"/>
</dbReference>
<feature type="transmembrane region" description="Helical" evidence="6">
    <location>
        <begin position="404"/>
        <end position="426"/>
    </location>
</feature>
<feature type="transmembrane region" description="Helical" evidence="6">
    <location>
        <begin position="438"/>
        <end position="457"/>
    </location>
</feature>
<dbReference type="PANTHER" id="PTHR43124">
    <property type="entry name" value="PURINE EFFLUX PUMP PBUE"/>
    <property type="match status" value="1"/>
</dbReference>
<dbReference type="PANTHER" id="PTHR43124:SF3">
    <property type="entry name" value="CHLORAMPHENICOL EFFLUX PUMP RV0191"/>
    <property type="match status" value="1"/>
</dbReference>
<dbReference type="InParanoid" id="A0A1Y5S5V6"/>
<accession>A0A1Y5S5V6</accession>
<feature type="transmembrane region" description="Helical" evidence="6">
    <location>
        <begin position="160"/>
        <end position="181"/>
    </location>
</feature>
<dbReference type="EMBL" id="FWFR01000001">
    <property type="protein sequence ID" value="SLN32337.1"/>
    <property type="molecule type" value="Genomic_DNA"/>
</dbReference>
<keyword evidence="3 6" id="KW-0812">Transmembrane</keyword>
<evidence type="ECO:0000313" key="8">
    <source>
        <dbReference type="EMBL" id="SLN32337.1"/>
    </source>
</evidence>
<dbReference type="OrthoDB" id="272777at2"/>
<dbReference type="InterPro" id="IPR020846">
    <property type="entry name" value="MFS_dom"/>
</dbReference>
<keyword evidence="4 6" id="KW-1133">Transmembrane helix</keyword>
<dbReference type="InterPro" id="IPR036259">
    <property type="entry name" value="MFS_trans_sf"/>
</dbReference>
<proteinExistence type="predicted"/>
<dbReference type="Proteomes" id="UP000193200">
    <property type="component" value="Unassembled WGS sequence"/>
</dbReference>
<feature type="transmembrane region" description="Helical" evidence="6">
    <location>
        <begin position="215"/>
        <end position="238"/>
    </location>
</feature>
<dbReference type="PROSITE" id="PS50850">
    <property type="entry name" value="MFS"/>
    <property type="match status" value="1"/>
</dbReference>
<dbReference type="SUPFAM" id="SSF103473">
    <property type="entry name" value="MFS general substrate transporter"/>
    <property type="match status" value="1"/>
</dbReference>
<organism evidence="8 9">
    <name type="scientific">Oceanibacterium hippocampi</name>
    <dbReference type="NCBI Taxonomy" id="745714"/>
    <lineage>
        <taxon>Bacteria</taxon>
        <taxon>Pseudomonadati</taxon>
        <taxon>Pseudomonadota</taxon>
        <taxon>Alphaproteobacteria</taxon>
        <taxon>Sneathiellales</taxon>
        <taxon>Sneathiellaceae</taxon>
        <taxon>Oceanibacterium</taxon>
    </lineage>
</organism>
<name>A0A1Y5S5V6_9PROT</name>
<feature type="transmembrane region" description="Helical" evidence="6">
    <location>
        <begin position="99"/>
        <end position="122"/>
    </location>
</feature>
<gene>
    <name evidence="8" type="primary">ttuB_1</name>
    <name evidence="8" type="ORF">OCH7691_01192</name>
</gene>
<dbReference type="InterPro" id="IPR050189">
    <property type="entry name" value="MFS_Efflux_Transporters"/>
</dbReference>
<feature type="transmembrane region" description="Helical" evidence="6">
    <location>
        <begin position="61"/>
        <end position="79"/>
    </location>
</feature>
<feature type="transmembrane region" description="Helical" evidence="6">
    <location>
        <begin position="134"/>
        <end position="154"/>
    </location>
</feature>
<dbReference type="Gene3D" id="1.20.1250.20">
    <property type="entry name" value="MFS general substrate transporter like domains"/>
    <property type="match status" value="2"/>
</dbReference>
<evidence type="ECO:0000313" key="9">
    <source>
        <dbReference type="Proteomes" id="UP000193200"/>
    </source>
</evidence>
<keyword evidence="5 6" id="KW-0472">Membrane</keyword>
<dbReference type="FunCoup" id="A0A1Y5S5V6">
    <property type="interactions" value="333"/>
</dbReference>
<reference evidence="8 9" key="1">
    <citation type="submission" date="2017-03" db="EMBL/GenBank/DDBJ databases">
        <authorList>
            <person name="Afonso C.L."/>
            <person name="Miller P.J."/>
            <person name="Scott M.A."/>
            <person name="Spackman E."/>
            <person name="Goraichik I."/>
            <person name="Dimitrov K.M."/>
            <person name="Suarez D.L."/>
            <person name="Swayne D.E."/>
        </authorList>
    </citation>
    <scope>NUCLEOTIDE SEQUENCE [LARGE SCALE GENOMIC DNA]</scope>
    <source>
        <strain evidence="8 9">CECT 7691</strain>
    </source>
</reference>
<dbReference type="GO" id="GO:0022857">
    <property type="term" value="F:transmembrane transporter activity"/>
    <property type="evidence" value="ECO:0007669"/>
    <property type="project" value="InterPro"/>
</dbReference>
<feature type="transmembrane region" description="Helical" evidence="6">
    <location>
        <begin position="273"/>
        <end position="294"/>
    </location>
</feature>
<feature type="domain" description="Major facilitator superfamily (MFS) profile" evidence="7">
    <location>
        <begin position="64"/>
        <end position="462"/>
    </location>
</feature>
<evidence type="ECO:0000256" key="1">
    <source>
        <dbReference type="ARBA" id="ARBA00004651"/>
    </source>
</evidence>
<dbReference type="GO" id="GO:0005886">
    <property type="term" value="C:plasma membrane"/>
    <property type="evidence" value="ECO:0007669"/>
    <property type="project" value="UniProtKB-SubCell"/>
</dbReference>
<keyword evidence="9" id="KW-1185">Reference proteome</keyword>
<dbReference type="AlphaFoldDB" id="A0A1Y5S5V6"/>
<protein>
    <submittedName>
        <fullName evidence="8">Putative tartrate transporter</fullName>
    </submittedName>
</protein>
<evidence type="ECO:0000256" key="2">
    <source>
        <dbReference type="ARBA" id="ARBA00022475"/>
    </source>
</evidence>
<evidence type="ECO:0000256" key="6">
    <source>
        <dbReference type="SAM" id="Phobius"/>
    </source>
</evidence>
<keyword evidence="2" id="KW-1003">Cell membrane</keyword>
<comment type="subcellular location">
    <subcellularLocation>
        <location evidence="1">Cell membrane</location>
        <topology evidence="1">Multi-pass membrane protein</topology>
    </subcellularLocation>
</comment>
<feature type="transmembrane region" description="Helical" evidence="6">
    <location>
        <begin position="338"/>
        <end position="357"/>
    </location>
</feature>
<evidence type="ECO:0000256" key="4">
    <source>
        <dbReference type="ARBA" id="ARBA00022989"/>
    </source>
</evidence>
<evidence type="ECO:0000259" key="7">
    <source>
        <dbReference type="PROSITE" id="PS50850"/>
    </source>
</evidence>
<dbReference type="Pfam" id="PF07690">
    <property type="entry name" value="MFS_1"/>
    <property type="match status" value="1"/>
</dbReference>
<feature type="transmembrane region" description="Helical" evidence="6">
    <location>
        <begin position="363"/>
        <end position="384"/>
    </location>
</feature>